<keyword evidence="1" id="KW-0732">Signal</keyword>
<keyword evidence="3" id="KW-1185">Reference proteome</keyword>
<sequence>MKKLNKSLVAIVLLSFVAFAFTNIRVGGITGKITPPEGVSAVALVAGTDTVRAELNSGAFTFINLKEGVYKVWIKGNAPYKDATIENVAVKDSATTDLGEIKLQQ</sequence>
<dbReference type="AlphaFoldDB" id="A0A3N0BM23"/>
<gene>
    <name evidence="2" type="ORF">D7004_20460</name>
</gene>
<name>A0A3N0BM23_9SPHI</name>
<feature type="chain" id="PRO_5018115705" evidence="1">
    <location>
        <begin position="21"/>
        <end position="105"/>
    </location>
</feature>
<dbReference type="EMBL" id="RBEE01000045">
    <property type="protein sequence ID" value="RNL49782.1"/>
    <property type="molecule type" value="Genomic_DNA"/>
</dbReference>
<evidence type="ECO:0000313" key="2">
    <source>
        <dbReference type="EMBL" id="RNL49782.1"/>
    </source>
</evidence>
<keyword evidence="2" id="KW-0645">Protease</keyword>
<protein>
    <submittedName>
        <fullName evidence="2">Carboxypeptidase regulatory-like domain-containing protein</fullName>
    </submittedName>
</protein>
<feature type="signal peptide" evidence="1">
    <location>
        <begin position="1"/>
        <end position="20"/>
    </location>
</feature>
<dbReference type="GO" id="GO:0004180">
    <property type="term" value="F:carboxypeptidase activity"/>
    <property type="evidence" value="ECO:0007669"/>
    <property type="project" value="UniProtKB-KW"/>
</dbReference>
<accession>A0A3N0BM23</accession>
<organism evidence="2 3">
    <name type="scientific">Pedobacter jejuensis</name>
    <dbReference type="NCBI Taxonomy" id="1268550"/>
    <lineage>
        <taxon>Bacteria</taxon>
        <taxon>Pseudomonadati</taxon>
        <taxon>Bacteroidota</taxon>
        <taxon>Sphingobacteriia</taxon>
        <taxon>Sphingobacteriales</taxon>
        <taxon>Sphingobacteriaceae</taxon>
        <taxon>Pedobacter</taxon>
    </lineage>
</organism>
<dbReference type="OrthoDB" id="676304at2"/>
<comment type="caution">
    <text evidence="2">The sequence shown here is derived from an EMBL/GenBank/DDBJ whole genome shotgun (WGS) entry which is preliminary data.</text>
</comment>
<reference evidence="2 3" key="1">
    <citation type="submission" date="2018-10" db="EMBL/GenBank/DDBJ databases">
        <title>Genome sequencing of Pedobacter jejuensis TNB23.</title>
        <authorList>
            <person name="Cho Y.-J."/>
            <person name="Cho A."/>
            <person name="Kim O.-S."/>
        </authorList>
    </citation>
    <scope>NUCLEOTIDE SEQUENCE [LARGE SCALE GENOMIC DNA]</scope>
    <source>
        <strain evidence="2 3">TNB23</strain>
    </source>
</reference>
<keyword evidence="2" id="KW-0121">Carboxypeptidase</keyword>
<evidence type="ECO:0000313" key="3">
    <source>
        <dbReference type="Proteomes" id="UP000274046"/>
    </source>
</evidence>
<proteinExistence type="predicted"/>
<dbReference type="Proteomes" id="UP000274046">
    <property type="component" value="Unassembled WGS sequence"/>
</dbReference>
<dbReference type="RefSeq" id="WP_123207682.1">
    <property type="nucleotide sequence ID" value="NZ_RBEE01000045.1"/>
</dbReference>
<keyword evidence="2" id="KW-0378">Hydrolase</keyword>
<evidence type="ECO:0000256" key="1">
    <source>
        <dbReference type="SAM" id="SignalP"/>
    </source>
</evidence>